<dbReference type="EMBL" id="JACOPQ010000011">
    <property type="protein sequence ID" value="MBC5738032.1"/>
    <property type="molecule type" value="Genomic_DNA"/>
</dbReference>
<feature type="transmembrane region" description="Helical" evidence="1">
    <location>
        <begin position="185"/>
        <end position="207"/>
    </location>
</feature>
<dbReference type="InterPro" id="IPR036890">
    <property type="entry name" value="HATPase_C_sf"/>
</dbReference>
<keyword evidence="1" id="KW-0812">Transmembrane</keyword>
<keyword evidence="3" id="KW-0418">Kinase</keyword>
<feature type="domain" description="Sensor histidine kinase NatK-like C-terminal" evidence="2">
    <location>
        <begin position="320"/>
        <end position="421"/>
    </location>
</feature>
<dbReference type="RefSeq" id="WP_186919824.1">
    <property type="nucleotide sequence ID" value="NZ_JACOPQ010000011.1"/>
</dbReference>
<keyword evidence="3" id="KW-0808">Transferase</keyword>
<dbReference type="Gene3D" id="3.30.565.10">
    <property type="entry name" value="Histidine kinase-like ATPase, C-terminal domain"/>
    <property type="match status" value="1"/>
</dbReference>
<proteinExistence type="predicted"/>
<protein>
    <submittedName>
        <fullName evidence="3">Sensor histidine kinase</fullName>
    </submittedName>
</protein>
<organism evidence="3 4">
    <name type="scientific">Lawsonibacter faecis</name>
    <dbReference type="NCBI Taxonomy" id="2763052"/>
    <lineage>
        <taxon>Bacteria</taxon>
        <taxon>Bacillati</taxon>
        <taxon>Bacillota</taxon>
        <taxon>Clostridia</taxon>
        <taxon>Eubacteriales</taxon>
        <taxon>Oscillospiraceae</taxon>
        <taxon>Lawsonibacter</taxon>
    </lineage>
</organism>
<sequence length="424" mass="49192">MAVHILDFCTFFNVQLLVLSLLFCLRLARRKLFWVRFTAICLPYLAIRCFVTLTEVARVGWFSGGFILCFLWVILLLWYCFQTSLAQAFFFTTFAYTGQHLLYWLKVLLEISFFPSGRELRYYAISFLMMAAVCLLFYFVFVRRYEKENLTERNDKSLLLFSLFMLLVVNVLSQFSQNVLGETQVVAVCLYGILSCILLLLVQFRIFEQSRTQREKEIAEQLLYASEKQQHLFKESLDVINLKCHDLKHQIAALKKIDCPEERRAVIEEVEGAIIICDAVAKTGNETLDVVLTEKSLQAEKYGIRLACIADGKLLHFLSTAELASFFGNLLDNAIESVKDAEPEKRDVFFSVEKKGEHVWIHEENWCGTKLDFRDGFPVTQRGRDFHGFGVLSLRLIADKYRAELRMEQRGEIFYVDALFPFIA</sequence>
<dbReference type="AlphaFoldDB" id="A0A8J6M8J4"/>
<evidence type="ECO:0000259" key="2">
    <source>
        <dbReference type="Pfam" id="PF14501"/>
    </source>
</evidence>
<feature type="transmembrane region" description="Helical" evidence="1">
    <location>
        <begin position="59"/>
        <end position="81"/>
    </location>
</feature>
<accession>A0A8J6M8J4</accession>
<dbReference type="GO" id="GO:0016301">
    <property type="term" value="F:kinase activity"/>
    <property type="evidence" value="ECO:0007669"/>
    <property type="project" value="UniProtKB-KW"/>
</dbReference>
<evidence type="ECO:0000256" key="1">
    <source>
        <dbReference type="SAM" id="Phobius"/>
    </source>
</evidence>
<feature type="transmembrane region" description="Helical" evidence="1">
    <location>
        <begin position="88"/>
        <end position="105"/>
    </location>
</feature>
<keyword evidence="1" id="KW-0472">Membrane</keyword>
<dbReference type="Proteomes" id="UP000607645">
    <property type="component" value="Unassembled WGS sequence"/>
</dbReference>
<keyword evidence="1" id="KW-1133">Transmembrane helix</keyword>
<gene>
    <name evidence="3" type="ORF">H8S62_13550</name>
</gene>
<dbReference type="Pfam" id="PF14501">
    <property type="entry name" value="HATPase_c_5"/>
    <property type="match status" value="1"/>
</dbReference>
<evidence type="ECO:0000313" key="3">
    <source>
        <dbReference type="EMBL" id="MBC5738032.1"/>
    </source>
</evidence>
<feature type="transmembrane region" description="Helical" evidence="1">
    <location>
        <begin position="33"/>
        <end position="53"/>
    </location>
</feature>
<keyword evidence="4" id="KW-1185">Reference proteome</keyword>
<feature type="transmembrane region" description="Helical" evidence="1">
    <location>
        <begin position="157"/>
        <end position="173"/>
    </location>
</feature>
<comment type="caution">
    <text evidence="3">The sequence shown here is derived from an EMBL/GenBank/DDBJ whole genome shotgun (WGS) entry which is preliminary data.</text>
</comment>
<feature type="transmembrane region" description="Helical" evidence="1">
    <location>
        <begin position="12"/>
        <end position="28"/>
    </location>
</feature>
<evidence type="ECO:0000313" key="4">
    <source>
        <dbReference type="Proteomes" id="UP000607645"/>
    </source>
</evidence>
<reference evidence="3" key="1">
    <citation type="submission" date="2020-08" db="EMBL/GenBank/DDBJ databases">
        <title>Genome public.</title>
        <authorList>
            <person name="Liu C."/>
            <person name="Sun Q."/>
        </authorList>
    </citation>
    <scope>NUCLEOTIDE SEQUENCE</scope>
    <source>
        <strain evidence="3">NSJ-52</strain>
    </source>
</reference>
<dbReference type="CDD" id="cd16935">
    <property type="entry name" value="HATPase_AgrC-ComD-like"/>
    <property type="match status" value="1"/>
</dbReference>
<name>A0A8J6M8J4_9FIRM</name>
<feature type="transmembrane region" description="Helical" evidence="1">
    <location>
        <begin position="125"/>
        <end position="145"/>
    </location>
</feature>
<dbReference type="InterPro" id="IPR032834">
    <property type="entry name" value="NatK-like_C"/>
</dbReference>